<dbReference type="Pfam" id="PF06127">
    <property type="entry name" value="Mpo1-like"/>
    <property type="match status" value="1"/>
</dbReference>
<dbReference type="PANTHER" id="PTHR28026:SF9">
    <property type="entry name" value="2-HYDROXY-PALMITIC ACID DIOXYGENASE MPO1"/>
    <property type="match status" value="1"/>
</dbReference>
<reference evidence="2 3" key="1">
    <citation type="journal article" date="2021" name="Commun. Biol.">
        <title>The genome of Shorea leprosula (Dipterocarpaceae) highlights the ecological relevance of drought in aseasonal tropical rainforests.</title>
        <authorList>
            <person name="Ng K.K.S."/>
            <person name="Kobayashi M.J."/>
            <person name="Fawcett J.A."/>
            <person name="Hatakeyama M."/>
            <person name="Paape T."/>
            <person name="Ng C.H."/>
            <person name="Ang C.C."/>
            <person name="Tnah L.H."/>
            <person name="Lee C.T."/>
            <person name="Nishiyama T."/>
            <person name="Sese J."/>
            <person name="O'Brien M.J."/>
            <person name="Copetti D."/>
            <person name="Mohd Noor M.I."/>
            <person name="Ong R.C."/>
            <person name="Putra M."/>
            <person name="Sireger I.Z."/>
            <person name="Indrioko S."/>
            <person name="Kosugi Y."/>
            <person name="Izuno A."/>
            <person name="Isagi Y."/>
            <person name="Lee S.L."/>
            <person name="Shimizu K.K."/>
        </authorList>
    </citation>
    <scope>NUCLEOTIDE SEQUENCE [LARGE SCALE GENOMIC DNA]</scope>
    <source>
        <strain evidence="2">214</strain>
    </source>
</reference>
<dbReference type="PANTHER" id="PTHR28026">
    <property type="entry name" value="DUF962 DOMAIN PROTEIN (AFU_ORTHOLOGUE AFUA_8G05310)"/>
    <property type="match status" value="1"/>
</dbReference>
<evidence type="ECO:0000313" key="3">
    <source>
        <dbReference type="Proteomes" id="UP001054252"/>
    </source>
</evidence>
<proteinExistence type="predicted"/>
<keyword evidence="1" id="KW-1133">Transmembrane helix</keyword>
<accession>A0AAV5KU39</accession>
<evidence type="ECO:0000313" key="2">
    <source>
        <dbReference type="EMBL" id="GKV27967.1"/>
    </source>
</evidence>
<dbReference type="InterPro" id="IPR009305">
    <property type="entry name" value="Mpo1-like"/>
</dbReference>
<dbReference type="EMBL" id="BPVZ01000078">
    <property type="protein sequence ID" value="GKV27967.1"/>
    <property type="molecule type" value="Genomic_DNA"/>
</dbReference>
<sequence>MGKSGLFDLERHFAFYGAYHSNPVNILIHTLFVWPIFFTALLLFYFTPSFYDLSQDGILPSPFNHALVLNYGSVLALVYGLFYFAFDKKAGSLAALLCLVCWVGASFVAVKLGFSLAWKVVLAAQLICWTGQFLGHGVFEKRAPALLDNLTQAFLMAPFFVLLEVLQTLFGYEPYPGFHESVKARIDTEIKEWKEKKQKKIT</sequence>
<dbReference type="GO" id="GO:0046521">
    <property type="term" value="P:sphingoid catabolic process"/>
    <property type="evidence" value="ECO:0007669"/>
    <property type="project" value="TreeGrafter"/>
</dbReference>
<protein>
    <submittedName>
        <fullName evidence="2">Uncharacterized protein</fullName>
    </submittedName>
</protein>
<keyword evidence="3" id="KW-1185">Reference proteome</keyword>
<comment type="caution">
    <text evidence="2">The sequence shown here is derived from an EMBL/GenBank/DDBJ whole genome shotgun (WGS) entry which is preliminary data.</text>
</comment>
<dbReference type="GO" id="GO:0005783">
    <property type="term" value="C:endoplasmic reticulum"/>
    <property type="evidence" value="ECO:0007669"/>
    <property type="project" value="TreeGrafter"/>
</dbReference>
<feature type="transmembrane region" description="Helical" evidence="1">
    <location>
        <begin position="93"/>
        <end position="114"/>
    </location>
</feature>
<keyword evidence="1" id="KW-0472">Membrane</keyword>
<organism evidence="2 3">
    <name type="scientific">Rubroshorea leprosula</name>
    <dbReference type="NCBI Taxonomy" id="152421"/>
    <lineage>
        <taxon>Eukaryota</taxon>
        <taxon>Viridiplantae</taxon>
        <taxon>Streptophyta</taxon>
        <taxon>Embryophyta</taxon>
        <taxon>Tracheophyta</taxon>
        <taxon>Spermatophyta</taxon>
        <taxon>Magnoliopsida</taxon>
        <taxon>eudicotyledons</taxon>
        <taxon>Gunneridae</taxon>
        <taxon>Pentapetalae</taxon>
        <taxon>rosids</taxon>
        <taxon>malvids</taxon>
        <taxon>Malvales</taxon>
        <taxon>Dipterocarpaceae</taxon>
        <taxon>Rubroshorea</taxon>
    </lineage>
</organism>
<evidence type="ECO:0000256" key="1">
    <source>
        <dbReference type="SAM" id="Phobius"/>
    </source>
</evidence>
<dbReference type="Proteomes" id="UP001054252">
    <property type="component" value="Unassembled WGS sequence"/>
</dbReference>
<keyword evidence="1" id="KW-0812">Transmembrane</keyword>
<name>A0AAV5KU39_9ROSI</name>
<feature type="transmembrane region" description="Helical" evidence="1">
    <location>
        <begin position="26"/>
        <end position="46"/>
    </location>
</feature>
<feature type="transmembrane region" description="Helical" evidence="1">
    <location>
        <begin position="66"/>
        <end position="86"/>
    </location>
</feature>
<dbReference type="GO" id="GO:0016020">
    <property type="term" value="C:membrane"/>
    <property type="evidence" value="ECO:0007669"/>
    <property type="project" value="GOC"/>
</dbReference>
<dbReference type="AlphaFoldDB" id="A0AAV5KU39"/>
<gene>
    <name evidence="2" type="ORF">SLEP1_g37077</name>
</gene>